<accession>A0A6M5YYD4</accession>
<dbReference type="PANTHER" id="PTHR24113">
    <property type="entry name" value="RAN GTPASE-ACTIVATING PROTEIN 1"/>
    <property type="match status" value="1"/>
</dbReference>
<dbReference type="InterPro" id="IPR027038">
    <property type="entry name" value="RanGap"/>
</dbReference>
<dbReference type="EMBL" id="CP053452">
    <property type="protein sequence ID" value="QJW97922.1"/>
    <property type="molecule type" value="Genomic_DNA"/>
</dbReference>
<proteinExistence type="predicted"/>
<dbReference type="InterPro" id="IPR014338">
    <property type="entry name" value="CHP02996_rpt-companion-dom"/>
</dbReference>
<dbReference type="Proteomes" id="UP000503447">
    <property type="component" value="Chromosome"/>
</dbReference>
<dbReference type="GO" id="GO:0005829">
    <property type="term" value="C:cytosol"/>
    <property type="evidence" value="ECO:0007669"/>
    <property type="project" value="TreeGrafter"/>
</dbReference>
<dbReference type="NCBIfam" id="TIGR02996">
    <property type="entry name" value="rpt_mate_G_obs"/>
    <property type="match status" value="1"/>
</dbReference>
<sequence length="297" mass="33661">MCNNHRSMILASLRERSGAETNVWDRSAIRYDSRMSTDERAFLDAIIAAPDDDTARLVYADWLTENGRPDRGAFIRTEIELARTPPTTEEDERRRRVLIERRDDLLKRHKAVWLKPFLPFAKDSAFERGFVEALEVHASTFLQSAEKWFALTPLTRVRFTVCNAWDAGSASYVWWAERLFTSPLLSRLKVIELEHLQLTADDLTPLAAAPDLSRLRELVLAVNNIRNEGAVRLAAMPQLQGLEVLDLRGNGISDAGARAVAQSPHLGGLKELRMTRNPIRNKTWAVLEERFGDALTS</sequence>
<reference evidence="2" key="1">
    <citation type="submission" date="2020-05" db="EMBL/GenBank/DDBJ databases">
        <title>Frigoriglobus tundricola gen. nov., sp. nov., a psychrotolerant cellulolytic planctomycete of the family Gemmataceae with two divergent copies of 16S rRNA gene.</title>
        <authorList>
            <person name="Kulichevskaya I.S."/>
            <person name="Ivanova A.A."/>
            <person name="Naumoff D.G."/>
            <person name="Beletsky A.V."/>
            <person name="Rijpstra W.I.C."/>
            <person name="Sinninghe Damste J.S."/>
            <person name="Mardanov A.V."/>
            <person name="Ravin N.V."/>
            <person name="Dedysh S.N."/>
        </authorList>
    </citation>
    <scope>NUCLEOTIDE SEQUENCE [LARGE SCALE GENOMIC DNA]</scope>
    <source>
        <strain evidence="2">PL17</strain>
    </source>
</reference>
<dbReference type="InterPro" id="IPR001611">
    <property type="entry name" value="Leu-rich_rpt"/>
</dbReference>
<protein>
    <recommendedName>
        <fullName evidence="3">TIGR02996 domain-containing protein</fullName>
    </recommendedName>
</protein>
<dbReference type="GO" id="GO:0031267">
    <property type="term" value="F:small GTPase binding"/>
    <property type="evidence" value="ECO:0007669"/>
    <property type="project" value="TreeGrafter"/>
</dbReference>
<dbReference type="PANTHER" id="PTHR24113:SF15">
    <property type="entry name" value="NACHT DOMAIN-CONTAINING PROTEIN"/>
    <property type="match status" value="1"/>
</dbReference>
<dbReference type="AlphaFoldDB" id="A0A6M5YYD4"/>
<dbReference type="GO" id="GO:0048471">
    <property type="term" value="C:perinuclear region of cytoplasm"/>
    <property type="evidence" value="ECO:0007669"/>
    <property type="project" value="TreeGrafter"/>
</dbReference>
<evidence type="ECO:0008006" key="3">
    <source>
        <dbReference type="Google" id="ProtNLM"/>
    </source>
</evidence>
<name>A0A6M5YYD4_9BACT</name>
<dbReference type="GO" id="GO:0006913">
    <property type="term" value="P:nucleocytoplasmic transport"/>
    <property type="evidence" value="ECO:0007669"/>
    <property type="project" value="TreeGrafter"/>
</dbReference>
<dbReference type="InterPro" id="IPR032675">
    <property type="entry name" value="LRR_dom_sf"/>
</dbReference>
<dbReference type="Pfam" id="PF13516">
    <property type="entry name" value="LRR_6"/>
    <property type="match status" value="2"/>
</dbReference>
<keyword evidence="2" id="KW-1185">Reference proteome</keyword>
<dbReference type="Gene3D" id="3.80.10.10">
    <property type="entry name" value="Ribonuclease Inhibitor"/>
    <property type="match status" value="1"/>
</dbReference>
<organism evidence="1 2">
    <name type="scientific">Frigoriglobus tundricola</name>
    <dbReference type="NCBI Taxonomy" id="2774151"/>
    <lineage>
        <taxon>Bacteria</taxon>
        <taxon>Pseudomonadati</taxon>
        <taxon>Planctomycetota</taxon>
        <taxon>Planctomycetia</taxon>
        <taxon>Gemmatales</taxon>
        <taxon>Gemmataceae</taxon>
        <taxon>Frigoriglobus</taxon>
    </lineage>
</organism>
<dbReference type="KEGG" id="ftj:FTUN_5502"/>
<evidence type="ECO:0000313" key="2">
    <source>
        <dbReference type="Proteomes" id="UP000503447"/>
    </source>
</evidence>
<evidence type="ECO:0000313" key="1">
    <source>
        <dbReference type="EMBL" id="QJW97922.1"/>
    </source>
</evidence>
<dbReference type="SMART" id="SM00368">
    <property type="entry name" value="LRR_RI"/>
    <property type="match status" value="2"/>
</dbReference>
<dbReference type="GO" id="GO:0005096">
    <property type="term" value="F:GTPase activator activity"/>
    <property type="evidence" value="ECO:0007669"/>
    <property type="project" value="InterPro"/>
</dbReference>
<dbReference type="SUPFAM" id="SSF52047">
    <property type="entry name" value="RNI-like"/>
    <property type="match status" value="1"/>
</dbReference>
<gene>
    <name evidence="1" type="ORF">FTUN_5502</name>
</gene>